<dbReference type="PANTHER" id="PTHR32009:SF39">
    <property type="entry name" value="TIR DOMAIN-CONTAINING PROTEIN"/>
    <property type="match status" value="1"/>
</dbReference>
<dbReference type="FunFam" id="3.40.50.10140:FF:000007">
    <property type="entry name" value="Disease resistance protein (TIR-NBS-LRR class)"/>
    <property type="match status" value="1"/>
</dbReference>
<dbReference type="EMBL" id="LRBV02000005">
    <property type="status" value="NOT_ANNOTATED_CDS"/>
    <property type="molecule type" value="Genomic_DNA"/>
</dbReference>
<dbReference type="AlphaFoldDB" id="A0A7N2LQ68"/>
<dbReference type="GO" id="GO:0007165">
    <property type="term" value="P:signal transduction"/>
    <property type="evidence" value="ECO:0007669"/>
    <property type="project" value="InterPro"/>
</dbReference>
<accession>A0A7N2LQ68</accession>
<proteinExistence type="predicted"/>
<sequence>MASSIDHKWKRDVFLSFRGEDTRNNFVGHLHASLERSGINTFKDDQNLQRGEEISSALLTAIQESRFSIVILSKNYASSTWCLKELVKIVECRSKGQTIYPIFYDVDPSEVRHHKGNFGVALENHERTLIKPDLEKVQSWRLALTEVANLSGWDTAKKNLVKSAMICGKGK</sequence>
<keyword evidence="3" id="KW-0520">NAD</keyword>
<dbReference type="Proteomes" id="UP000594261">
    <property type="component" value="Chromosome 5"/>
</dbReference>
<comment type="catalytic activity">
    <reaction evidence="4">
        <text>NAD(+) + H2O = ADP-D-ribose + nicotinamide + H(+)</text>
        <dbReference type="Rhea" id="RHEA:16301"/>
        <dbReference type="ChEBI" id="CHEBI:15377"/>
        <dbReference type="ChEBI" id="CHEBI:15378"/>
        <dbReference type="ChEBI" id="CHEBI:17154"/>
        <dbReference type="ChEBI" id="CHEBI:57540"/>
        <dbReference type="ChEBI" id="CHEBI:57967"/>
        <dbReference type="EC" id="3.2.2.6"/>
    </reaction>
    <physiologicalReaction direction="left-to-right" evidence="4">
        <dbReference type="Rhea" id="RHEA:16302"/>
    </physiologicalReaction>
</comment>
<evidence type="ECO:0000313" key="6">
    <source>
        <dbReference type="EnsemblPlants" id="QL05p031090:mrna"/>
    </source>
</evidence>
<protein>
    <recommendedName>
        <fullName evidence="1">ADP-ribosyl cyclase/cyclic ADP-ribose hydrolase</fullName>
        <ecNumber evidence="1">3.2.2.6</ecNumber>
    </recommendedName>
</protein>
<dbReference type="EnsemblPlants" id="QL05p031090:mrna">
    <property type="protein sequence ID" value="QL05p031090:mrna"/>
    <property type="gene ID" value="QL05p031090"/>
</dbReference>
<dbReference type="InterPro" id="IPR035897">
    <property type="entry name" value="Toll_tir_struct_dom_sf"/>
</dbReference>
<dbReference type="Gramene" id="QL05p031090:mrna">
    <property type="protein sequence ID" value="QL05p031090:mrna"/>
    <property type="gene ID" value="QL05p031090"/>
</dbReference>
<dbReference type="InParanoid" id="A0A7N2LQ68"/>
<dbReference type="InterPro" id="IPR000157">
    <property type="entry name" value="TIR_dom"/>
</dbReference>
<evidence type="ECO:0000256" key="4">
    <source>
        <dbReference type="ARBA" id="ARBA00047304"/>
    </source>
</evidence>
<evidence type="ECO:0000256" key="2">
    <source>
        <dbReference type="ARBA" id="ARBA00022801"/>
    </source>
</evidence>
<organism evidence="6 7">
    <name type="scientific">Quercus lobata</name>
    <name type="common">Valley oak</name>
    <dbReference type="NCBI Taxonomy" id="97700"/>
    <lineage>
        <taxon>Eukaryota</taxon>
        <taxon>Viridiplantae</taxon>
        <taxon>Streptophyta</taxon>
        <taxon>Embryophyta</taxon>
        <taxon>Tracheophyta</taxon>
        <taxon>Spermatophyta</taxon>
        <taxon>Magnoliopsida</taxon>
        <taxon>eudicotyledons</taxon>
        <taxon>Gunneridae</taxon>
        <taxon>Pentapetalae</taxon>
        <taxon>rosids</taxon>
        <taxon>fabids</taxon>
        <taxon>Fagales</taxon>
        <taxon>Fagaceae</taxon>
        <taxon>Quercus</taxon>
    </lineage>
</organism>
<dbReference type="EC" id="3.2.2.6" evidence="1"/>
<dbReference type="SMART" id="SM00255">
    <property type="entry name" value="TIR"/>
    <property type="match status" value="1"/>
</dbReference>
<keyword evidence="7" id="KW-1185">Reference proteome</keyword>
<evidence type="ECO:0000313" key="7">
    <source>
        <dbReference type="Proteomes" id="UP000594261"/>
    </source>
</evidence>
<reference evidence="6 7" key="1">
    <citation type="journal article" date="2016" name="G3 (Bethesda)">
        <title>First Draft Assembly and Annotation of the Genome of a California Endemic Oak Quercus lobata Nee (Fagaceae).</title>
        <authorList>
            <person name="Sork V.L."/>
            <person name="Fitz-Gibbon S.T."/>
            <person name="Puiu D."/>
            <person name="Crepeau M."/>
            <person name="Gugger P.F."/>
            <person name="Sherman R."/>
            <person name="Stevens K."/>
            <person name="Langley C.H."/>
            <person name="Pellegrini M."/>
            <person name="Salzberg S.L."/>
        </authorList>
    </citation>
    <scope>NUCLEOTIDE SEQUENCE [LARGE SCALE GENOMIC DNA]</scope>
    <source>
        <strain evidence="6 7">cv. SW786</strain>
    </source>
</reference>
<dbReference type="OMA" id="GHEIMAS"/>
<dbReference type="GO" id="GO:0061809">
    <property type="term" value="F:NAD+ nucleosidase activity, cyclic ADP-ribose generating"/>
    <property type="evidence" value="ECO:0007669"/>
    <property type="project" value="UniProtKB-EC"/>
</dbReference>
<dbReference type="Pfam" id="PF01582">
    <property type="entry name" value="TIR"/>
    <property type="match status" value="1"/>
</dbReference>
<dbReference type="Gene3D" id="3.40.50.10140">
    <property type="entry name" value="Toll/interleukin-1 receptor homology (TIR) domain"/>
    <property type="match status" value="1"/>
</dbReference>
<feature type="domain" description="TIR" evidence="5">
    <location>
        <begin position="9"/>
        <end position="171"/>
    </location>
</feature>
<dbReference type="PROSITE" id="PS50104">
    <property type="entry name" value="TIR"/>
    <property type="match status" value="1"/>
</dbReference>
<reference evidence="6" key="2">
    <citation type="submission" date="2021-01" db="UniProtKB">
        <authorList>
            <consortium name="EnsemblPlants"/>
        </authorList>
    </citation>
    <scope>IDENTIFICATION</scope>
</reference>
<dbReference type="PANTHER" id="PTHR32009">
    <property type="entry name" value="TMV RESISTANCE PROTEIN N-LIKE"/>
    <property type="match status" value="1"/>
</dbReference>
<evidence type="ECO:0000259" key="5">
    <source>
        <dbReference type="PROSITE" id="PS50104"/>
    </source>
</evidence>
<evidence type="ECO:0000256" key="1">
    <source>
        <dbReference type="ARBA" id="ARBA00011982"/>
    </source>
</evidence>
<evidence type="ECO:0000256" key="3">
    <source>
        <dbReference type="ARBA" id="ARBA00023027"/>
    </source>
</evidence>
<name>A0A7N2LQ68_QUELO</name>
<keyword evidence="2" id="KW-0378">Hydrolase</keyword>
<dbReference type="SUPFAM" id="SSF52200">
    <property type="entry name" value="Toll/Interleukin receptor TIR domain"/>
    <property type="match status" value="1"/>
</dbReference>